<proteinExistence type="predicted"/>
<reference evidence="1" key="2">
    <citation type="journal article" date="2015" name="Fish Shellfish Immunol.">
        <title>Early steps in the European eel (Anguilla anguilla)-Vibrio vulnificus interaction in the gills: Role of the RtxA13 toxin.</title>
        <authorList>
            <person name="Callol A."/>
            <person name="Pajuelo D."/>
            <person name="Ebbesson L."/>
            <person name="Teles M."/>
            <person name="MacKenzie S."/>
            <person name="Amaro C."/>
        </authorList>
    </citation>
    <scope>NUCLEOTIDE SEQUENCE</scope>
</reference>
<name>A0A0E9VVV1_ANGAN</name>
<evidence type="ECO:0000313" key="1">
    <source>
        <dbReference type="EMBL" id="JAH82239.1"/>
    </source>
</evidence>
<sequence>MSCKNVSCEWSLEGSIFFCLKKVVLISTLKKEGNILLPILVRGMKWQLQVVKHLIITNLPA</sequence>
<dbReference type="EMBL" id="GBXM01026338">
    <property type="protein sequence ID" value="JAH82239.1"/>
    <property type="molecule type" value="Transcribed_RNA"/>
</dbReference>
<accession>A0A0E9VVV1</accession>
<protein>
    <submittedName>
        <fullName evidence="1">Uncharacterized protein</fullName>
    </submittedName>
</protein>
<reference evidence="1" key="1">
    <citation type="submission" date="2014-11" db="EMBL/GenBank/DDBJ databases">
        <authorList>
            <person name="Amaro Gonzalez C."/>
        </authorList>
    </citation>
    <scope>NUCLEOTIDE SEQUENCE</scope>
</reference>
<organism evidence="1">
    <name type="scientific">Anguilla anguilla</name>
    <name type="common">European freshwater eel</name>
    <name type="synonym">Muraena anguilla</name>
    <dbReference type="NCBI Taxonomy" id="7936"/>
    <lineage>
        <taxon>Eukaryota</taxon>
        <taxon>Metazoa</taxon>
        <taxon>Chordata</taxon>
        <taxon>Craniata</taxon>
        <taxon>Vertebrata</taxon>
        <taxon>Euteleostomi</taxon>
        <taxon>Actinopterygii</taxon>
        <taxon>Neopterygii</taxon>
        <taxon>Teleostei</taxon>
        <taxon>Anguilliformes</taxon>
        <taxon>Anguillidae</taxon>
        <taxon>Anguilla</taxon>
    </lineage>
</organism>
<dbReference type="AlphaFoldDB" id="A0A0E9VVV1"/>